<feature type="domain" description="WYL" evidence="1">
    <location>
        <begin position="141"/>
        <end position="200"/>
    </location>
</feature>
<organism evidence="3 4">
    <name type="scientific">Schaalia radingae</name>
    <dbReference type="NCBI Taxonomy" id="131110"/>
    <lineage>
        <taxon>Bacteria</taxon>
        <taxon>Bacillati</taxon>
        <taxon>Actinomycetota</taxon>
        <taxon>Actinomycetes</taxon>
        <taxon>Actinomycetales</taxon>
        <taxon>Actinomycetaceae</taxon>
        <taxon>Schaalia</taxon>
    </lineage>
</organism>
<proteinExistence type="predicted"/>
<gene>
    <name evidence="3" type="ORF">SAMN04489714_1181</name>
</gene>
<evidence type="ECO:0000259" key="2">
    <source>
        <dbReference type="Pfam" id="PF25583"/>
    </source>
</evidence>
<keyword evidence="4" id="KW-1185">Reference proteome</keyword>
<dbReference type="InterPro" id="IPR051534">
    <property type="entry name" value="CBASS_pafABC_assoc_protein"/>
</dbReference>
<reference evidence="3 4" key="1">
    <citation type="submission" date="2016-10" db="EMBL/GenBank/DDBJ databases">
        <authorList>
            <person name="Varghese N."/>
            <person name="Submissions S."/>
        </authorList>
    </citation>
    <scope>NUCLEOTIDE SEQUENCE [LARGE SCALE GENOMIC DNA]</scope>
    <source>
        <strain evidence="3 4">DSM 9169</strain>
    </source>
</reference>
<dbReference type="PROSITE" id="PS52050">
    <property type="entry name" value="WYL"/>
    <property type="match status" value="1"/>
</dbReference>
<dbReference type="InterPro" id="IPR026881">
    <property type="entry name" value="WYL_dom"/>
</dbReference>
<dbReference type="PANTHER" id="PTHR34580">
    <property type="match status" value="1"/>
</dbReference>
<evidence type="ECO:0000313" key="3">
    <source>
        <dbReference type="EMBL" id="SDT95259.1"/>
    </source>
</evidence>
<sequence length="314" mass="34665">MSSTNVRVLNTFFELLTSDVGRTRDQIWRLEGYRNLSEEAFSSAFQRDKDALRDIGIIMTVTPGRHGERYAISPDSFADRRATFDAVDGALINMALGAWNEQDGAERGAMLTTKLRALSDGAEKPCAPLSVGLSGAHMIVDILTAIRNRQPITFMYESTRVSERAIEPWRIIMRGRGLYVWGLDLDCDEPRLFRTSRITSGVTLLGEPGDAGPIPDNVGDPFERLMVSPTLAIQDGQAQAVRDMCRAEGARSCEGEVSVADGWMLYRGQAAERSEWISAILAHVSHVVVRSPEWLREAIMTRLDAAAGWGCDDA</sequence>
<evidence type="ECO:0000259" key="1">
    <source>
        <dbReference type="Pfam" id="PF13280"/>
    </source>
</evidence>
<feature type="domain" description="WCX" evidence="2">
    <location>
        <begin position="233"/>
        <end position="307"/>
    </location>
</feature>
<name>A0ABY0V7Z1_9ACTO</name>
<accession>A0ABY0V7Z1</accession>
<dbReference type="EMBL" id="LT629792">
    <property type="protein sequence ID" value="SDT95259.1"/>
    <property type="molecule type" value="Genomic_DNA"/>
</dbReference>
<dbReference type="Proteomes" id="UP000198976">
    <property type="component" value="Chromosome I"/>
</dbReference>
<protein>
    <submittedName>
        <fullName evidence="3">Proteasome accessory factor B</fullName>
    </submittedName>
</protein>
<dbReference type="GO" id="GO:0000502">
    <property type="term" value="C:proteasome complex"/>
    <property type="evidence" value="ECO:0007669"/>
    <property type="project" value="UniProtKB-KW"/>
</dbReference>
<dbReference type="PANTHER" id="PTHR34580:SF3">
    <property type="entry name" value="PROTEIN PAFB"/>
    <property type="match status" value="1"/>
</dbReference>
<keyword evidence="3" id="KW-0647">Proteasome</keyword>
<dbReference type="RefSeq" id="WP_092648615.1">
    <property type="nucleotide sequence ID" value="NZ_LT629792.1"/>
</dbReference>
<dbReference type="InterPro" id="IPR057727">
    <property type="entry name" value="WCX_dom"/>
</dbReference>
<dbReference type="Pfam" id="PF25583">
    <property type="entry name" value="WCX"/>
    <property type="match status" value="1"/>
</dbReference>
<dbReference type="Pfam" id="PF13280">
    <property type="entry name" value="WYL"/>
    <property type="match status" value="1"/>
</dbReference>
<evidence type="ECO:0000313" key="4">
    <source>
        <dbReference type="Proteomes" id="UP000198976"/>
    </source>
</evidence>